<dbReference type="EMBL" id="JZWS03000070">
    <property type="protein sequence ID" value="MEW9492632.1"/>
    <property type="molecule type" value="Genomic_DNA"/>
</dbReference>
<organism evidence="1 2">
    <name type="scientific">Candidatus Aramenus sulfurataquae</name>
    <dbReference type="NCBI Taxonomy" id="1326980"/>
    <lineage>
        <taxon>Archaea</taxon>
        <taxon>Thermoproteota</taxon>
        <taxon>Thermoprotei</taxon>
        <taxon>Sulfolobales</taxon>
        <taxon>Sulfolobaceae</taxon>
        <taxon>Candidatus Aramenus</taxon>
    </lineage>
</organism>
<comment type="caution">
    <text evidence="1">The sequence shown here is derived from an EMBL/GenBank/DDBJ whole genome shotgun (WGS) entry which is preliminary data.</text>
</comment>
<keyword evidence="1" id="KW-0540">Nuclease</keyword>
<keyword evidence="1" id="KW-0378">Hydrolase</keyword>
<name>A0ACC6TS30_9CREN</name>
<keyword evidence="1" id="KW-0255">Endonuclease</keyword>
<evidence type="ECO:0000313" key="1">
    <source>
        <dbReference type="EMBL" id="MEW9492632.1"/>
    </source>
</evidence>
<proteinExistence type="predicted"/>
<sequence length="403" mass="46298">MGSPVKGRKSSPHEGIEIRSTLTFRISPSAGLLSLVSSYGKALNFVMNWLKKNKPKTKIVKQVHNAVYRQLREKFNLPSKVAQDCYRNAIAVYKSWLRNPRRGSFPKVKRFSVWLTPKLTYRLDLENMKVNITSVGELSIVGYPRNYALYKDWEIKEARLKVVDGKAFLKVTFLKEVQPTTASSGVAVDVNVENITVGNDKHHVIIPSRIDDAKHFKLLAEGLQKKYGNKTFTVKRIRERYLSFHRKATRILEDFAKKAGKWVVDVTKMYGASVIFLEDLNNMIKNVNKLAKPFRDKLYLMQYRRIQHWIEWQAIKHGLKVVKVPAFYTSTKCPKCGSKMKEYSHRQFRCVSCGYENDRDVIAVMNLYGRGSLILSTAGQMRGSKESQCPEPPPFRAGRKSAR</sequence>
<gene>
    <name evidence="1" type="ORF">TQ35_0010620</name>
</gene>
<protein>
    <submittedName>
        <fullName evidence="1">RNA-guided endonuclease TnpB family protein</fullName>
    </submittedName>
</protein>
<dbReference type="Proteomes" id="UP000053480">
    <property type="component" value="Unassembled WGS sequence"/>
</dbReference>
<accession>A0ACC6TS30</accession>
<evidence type="ECO:0000313" key="2">
    <source>
        <dbReference type="Proteomes" id="UP000053480"/>
    </source>
</evidence>
<reference evidence="1" key="1">
    <citation type="submission" date="2024-07" db="EMBL/GenBank/DDBJ databases">
        <title>Metagenome and Metagenome-Assembled Genomes of Archaea from a hot spring from the geothermal field of Los Azufres, Mexico.</title>
        <authorList>
            <person name="Marin-Paredes R."/>
            <person name="Martinez-Romero E."/>
            <person name="Servin-Garciduenas L.E."/>
        </authorList>
    </citation>
    <scope>NUCLEOTIDE SEQUENCE</scope>
    <source>
        <strain evidence="1">AZ1-454</strain>
    </source>
</reference>